<protein>
    <recommendedName>
        <fullName evidence="8">Ubiquitin-like protease family profile domain-containing protein</fullName>
    </recommendedName>
</protein>
<dbReference type="Proteomes" id="UP000222542">
    <property type="component" value="Unassembled WGS sequence"/>
</dbReference>
<keyword evidence="1 5" id="KW-0812">Transmembrane</keyword>
<evidence type="ECO:0000313" key="6">
    <source>
        <dbReference type="EMBL" id="PHT75546.1"/>
    </source>
</evidence>
<feature type="transmembrane region" description="Helical" evidence="5">
    <location>
        <begin position="423"/>
        <end position="443"/>
    </location>
</feature>
<dbReference type="InterPro" id="IPR036640">
    <property type="entry name" value="ABC1_TM_sf"/>
</dbReference>
<dbReference type="Gramene" id="PHT75546">
    <property type="protein sequence ID" value="PHT75546"/>
    <property type="gene ID" value="T459_19068"/>
</dbReference>
<dbReference type="EMBL" id="AYRZ02000007">
    <property type="protein sequence ID" value="PHT75546.1"/>
    <property type="molecule type" value="Genomic_DNA"/>
</dbReference>
<evidence type="ECO:0000313" key="7">
    <source>
        <dbReference type="Proteomes" id="UP000222542"/>
    </source>
</evidence>
<evidence type="ECO:0008006" key="8">
    <source>
        <dbReference type="Google" id="ProtNLM"/>
    </source>
</evidence>
<dbReference type="Gene3D" id="1.20.1560.10">
    <property type="entry name" value="ABC transporter type 1, transmembrane domain"/>
    <property type="match status" value="1"/>
</dbReference>
<dbReference type="GO" id="GO:0005524">
    <property type="term" value="F:ATP binding"/>
    <property type="evidence" value="ECO:0007669"/>
    <property type="project" value="InterPro"/>
</dbReference>
<proteinExistence type="predicted"/>
<sequence>MISYSSASMPLPSRKRSGELKKEKNAGAKDLLPFSLVEEFSKSSPYFELQDFGGFEVDEDNINETKNYGDVNSIINNVISSVFAASSSLPTSPDVKNTQAKRLDFGGINNDTTDVISDVDATTKFDDEQESTRVSPMKSKVSPLKPKGSPMKKRTYIRKKKVSKAAISDVACELNSMEAEAKDATPKKSHLDIIFYYMRNKAKYEPSIVVKFTTNNFVFRNKIDALYHDFVENGKDFLPSPRNMRLRSISEASIVMQTYFGTRLIIHIQGRMFPKGSDCGAFVCAFAEYVIHGRDIPKDMDIGHVRIRSFMLSEIIHDVVLPTDRIYPWSNTHNRGIVRGHYGHINQMGHSFNTDTSDCVDHVYVEQSHHVQHSRQLNLHLYGNDLYDNTNKNHAIHDEEDDTPAPKQVGLLSLFKYSIKLDIVLLLLGCIGTLINGGSFHWYSYLYGNFVNKIALKKDKD</sequence>
<keyword evidence="7" id="KW-1185">Reference proteome</keyword>
<name>A0A2G2Z0M9_CAPAN</name>
<accession>A0A2G2Z0M9</accession>
<reference evidence="6 7" key="1">
    <citation type="journal article" date="2014" name="Nat. Genet.">
        <title>Genome sequence of the hot pepper provides insights into the evolution of pungency in Capsicum species.</title>
        <authorList>
            <person name="Kim S."/>
            <person name="Park M."/>
            <person name="Yeom S.I."/>
            <person name="Kim Y.M."/>
            <person name="Lee J.M."/>
            <person name="Lee H.A."/>
            <person name="Seo E."/>
            <person name="Choi J."/>
            <person name="Cheong K."/>
            <person name="Kim K.T."/>
            <person name="Jung K."/>
            <person name="Lee G.W."/>
            <person name="Oh S.K."/>
            <person name="Bae C."/>
            <person name="Kim S.B."/>
            <person name="Lee H.Y."/>
            <person name="Kim S.Y."/>
            <person name="Kim M.S."/>
            <person name="Kang B.C."/>
            <person name="Jo Y.D."/>
            <person name="Yang H.B."/>
            <person name="Jeong H.J."/>
            <person name="Kang W.H."/>
            <person name="Kwon J.K."/>
            <person name="Shin C."/>
            <person name="Lim J.Y."/>
            <person name="Park J.H."/>
            <person name="Huh J.H."/>
            <person name="Kim J.S."/>
            <person name="Kim B.D."/>
            <person name="Cohen O."/>
            <person name="Paran I."/>
            <person name="Suh M.C."/>
            <person name="Lee S.B."/>
            <person name="Kim Y.K."/>
            <person name="Shin Y."/>
            <person name="Noh S.J."/>
            <person name="Park J."/>
            <person name="Seo Y.S."/>
            <person name="Kwon S.Y."/>
            <person name="Kim H.A."/>
            <person name="Park J.M."/>
            <person name="Kim H.J."/>
            <person name="Choi S.B."/>
            <person name="Bosland P.W."/>
            <person name="Reeves G."/>
            <person name="Jo S.H."/>
            <person name="Lee B.W."/>
            <person name="Cho H.T."/>
            <person name="Choi H.S."/>
            <person name="Lee M.S."/>
            <person name="Yu Y."/>
            <person name="Do Choi Y."/>
            <person name="Park B.S."/>
            <person name="van Deynze A."/>
            <person name="Ashrafi H."/>
            <person name="Hill T."/>
            <person name="Kim W.T."/>
            <person name="Pai H.S."/>
            <person name="Ahn H.K."/>
            <person name="Yeam I."/>
            <person name="Giovannoni J.J."/>
            <person name="Rose J.K."/>
            <person name="Sorensen I."/>
            <person name="Lee S.J."/>
            <person name="Kim R.W."/>
            <person name="Choi I.Y."/>
            <person name="Choi B.S."/>
            <person name="Lim J.S."/>
            <person name="Lee Y.H."/>
            <person name="Choi D."/>
        </authorList>
    </citation>
    <scope>NUCLEOTIDE SEQUENCE [LARGE SCALE GENOMIC DNA]</scope>
    <source>
        <strain evidence="7">cv. CM334</strain>
    </source>
</reference>
<evidence type="ECO:0000256" key="4">
    <source>
        <dbReference type="SAM" id="MobiDB-lite"/>
    </source>
</evidence>
<gene>
    <name evidence="6" type="ORF">T459_19068</name>
</gene>
<evidence type="ECO:0000256" key="5">
    <source>
        <dbReference type="SAM" id="Phobius"/>
    </source>
</evidence>
<dbReference type="GO" id="GO:0016020">
    <property type="term" value="C:membrane"/>
    <property type="evidence" value="ECO:0007669"/>
    <property type="project" value="InterPro"/>
</dbReference>
<evidence type="ECO:0000256" key="2">
    <source>
        <dbReference type="ARBA" id="ARBA00022989"/>
    </source>
</evidence>
<feature type="region of interest" description="Disordered" evidence="4">
    <location>
        <begin position="1"/>
        <end position="24"/>
    </location>
</feature>
<organism evidence="6 7">
    <name type="scientific">Capsicum annuum</name>
    <name type="common">Capsicum pepper</name>
    <dbReference type="NCBI Taxonomy" id="4072"/>
    <lineage>
        <taxon>Eukaryota</taxon>
        <taxon>Viridiplantae</taxon>
        <taxon>Streptophyta</taxon>
        <taxon>Embryophyta</taxon>
        <taxon>Tracheophyta</taxon>
        <taxon>Spermatophyta</taxon>
        <taxon>Magnoliopsida</taxon>
        <taxon>eudicotyledons</taxon>
        <taxon>Gunneridae</taxon>
        <taxon>Pentapetalae</taxon>
        <taxon>asterids</taxon>
        <taxon>lamiids</taxon>
        <taxon>Solanales</taxon>
        <taxon>Solanaceae</taxon>
        <taxon>Solanoideae</taxon>
        <taxon>Capsiceae</taxon>
        <taxon>Capsicum</taxon>
    </lineage>
</organism>
<dbReference type="AlphaFoldDB" id="A0A2G2Z0M9"/>
<reference evidence="6 7" key="2">
    <citation type="journal article" date="2017" name="Genome Biol.">
        <title>New reference genome sequences of hot pepper reveal the massive evolution of plant disease-resistance genes by retroduplication.</title>
        <authorList>
            <person name="Kim S."/>
            <person name="Park J."/>
            <person name="Yeom S.I."/>
            <person name="Kim Y.M."/>
            <person name="Seo E."/>
            <person name="Kim K.T."/>
            <person name="Kim M.S."/>
            <person name="Lee J.M."/>
            <person name="Cheong K."/>
            <person name="Shin H.S."/>
            <person name="Kim S.B."/>
            <person name="Han K."/>
            <person name="Lee J."/>
            <person name="Park M."/>
            <person name="Lee H.A."/>
            <person name="Lee H.Y."/>
            <person name="Lee Y."/>
            <person name="Oh S."/>
            <person name="Lee J.H."/>
            <person name="Choi E."/>
            <person name="Choi E."/>
            <person name="Lee S.E."/>
            <person name="Jeon J."/>
            <person name="Kim H."/>
            <person name="Choi G."/>
            <person name="Song H."/>
            <person name="Lee J."/>
            <person name="Lee S.C."/>
            <person name="Kwon J.K."/>
            <person name="Lee H.Y."/>
            <person name="Koo N."/>
            <person name="Hong Y."/>
            <person name="Kim R.W."/>
            <person name="Kang W.H."/>
            <person name="Huh J.H."/>
            <person name="Kang B.C."/>
            <person name="Yang T.J."/>
            <person name="Lee Y.H."/>
            <person name="Bennetzen J.L."/>
            <person name="Choi D."/>
        </authorList>
    </citation>
    <scope>NUCLEOTIDE SEQUENCE [LARGE SCALE GENOMIC DNA]</scope>
    <source>
        <strain evidence="7">cv. CM334</strain>
    </source>
</reference>
<comment type="caution">
    <text evidence="6">The sequence shown here is derived from an EMBL/GenBank/DDBJ whole genome shotgun (WGS) entry which is preliminary data.</text>
</comment>
<evidence type="ECO:0000256" key="1">
    <source>
        <dbReference type="ARBA" id="ARBA00022692"/>
    </source>
</evidence>
<feature type="region of interest" description="Disordered" evidence="4">
    <location>
        <begin position="126"/>
        <end position="152"/>
    </location>
</feature>
<evidence type="ECO:0000256" key="3">
    <source>
        <dbReference type="ARBA" id="ARBA00023136"/>
    </source>
</evidence>
<keyword evidence="3 5" id="KW-0472">Membrane</keyword>
<keyword evidence="2 5" id="KW-1133">Transmembrane helix</keyword>